<proteinExistence type="predicted"/>
<evidence type="ECO:0000313" key="1">
    <source>
        <dbReference type="EMBL" id="QVZ68951.1"/>
    </source>
</evidence>
<gene>
    <name evidence="1" type="ORF">A7S43_17065</name>
</gene>
<protein>
    <submittedName>
        <fullName evidence="1">Uncharacterized protein</fullName>
    </submittedName>
</protein>
<reference evidence="1" key="2">
    <citation type="submission" date="2021-05" db="EMBL/GenBank/DDBJ databases">
        <title>Whole genome PacBio Sequel sequence of Salmonella enterica subsp. enterica.</title>
        <authorList>
            <person name="Hoffmann M."/>
            <person name="Balkey M."/>
            <person name="Luo Y."/>
        </authorList>
    </citation>
    <scope>NUCLEOTIDE SEQUENCE</scope>
    <source>
        <strain evidence="1">CFSAN044921</strain>
    </source>
</reference>
<reference evidence="1" key="1">
    <citation type="submission" date="2016-09" db="EMBL/GenBank/DDBJ databases">
        <authorList>
            <person name="Bell R."/>
        </authorList>
    </citation>
    <scope>NUCLEOTIDE SEQUENCE</scope>
    <source>
        <strain evidence="1">CFSAN044921</strain>
    </source>
</reference>
<dbReference type="AlphaFoldDB" id="A0A8E7S136"/>
<dbReference type="RefSeq" id="WP_157725488.1">
    <property type="nucleotide sequence ID" value="NZ_CP075129.1"/>
</dbReference>
<name>A0A8E7S136_SALRU</name>
<accession>A0A8E7S136</accession>
<dbReference type="EMBL" id="CP075129">
    <property type="protein sequence ID" value="QVZ68951.1"/>
    <property type="molecule type" value="Genomic_DNA"/>
</dbReference>
<sequence length="184" mass="19957">MLFHGYSDKRNPRECEDCYCCGDAGSYTELLTGSGGAVWWDYIEGSEYNLSDILLQTASTRADAELPLANAKVSATVEQTICAYGASIGITNSNVLAKFRQTSLLHPVAVNGATGLGTHINITPGCHVSIENQSDQSGSPYVKYKTGITYSDNQLVYVSITVDDNIGTWFWREGVMVPLVIVCK</sequence>
<organism evidence="1">
    <name type="scientific">Salmonella rubislaw</name>
    <dbReference type="NCBI Taxonomy" id="598"/>
    <lineage>
        <taxon>Bacteria</taxon>
        <taxon>Pseudomonadati</taxon>
        <taxon>Pseudomonadota</taxon>
        <taxon>Gammaproteobacteria</taxon>
        <taxon>Enterobacterales</taxon>
        <taxon>Enterobacteriaceae</taxon>
        <taxon>Salmonella</taxon>
    </lineage>
</organism>